<dbReference type="InterPro" id="IPR003812">
    <property type="entry name" value="Fido"/>
</dbReference>
<dbReference type="InterPro" id="IPR011204">
    <property type="entry name" value="Virulence_RhuM-like"/>
</dbReference>
<evidence type="ECO:0000313" key="3">
    <source>
        <dbReference type="Proteomes" id="UP001191019"/>
    </source>
</evidence>
<dbReference type="PROSITE" id="PS51459">
    <property type="entry name" value="FIDO"/>
    <property type="match status" value="1"/>
</dbReference>
<dbReference type="InterPro" id="IPR036597">
    <property type="entry name" value="Fido-like_dom_sf"/>
</dbReference>
<sequence length="326" mass="36398">MNNIELYKIKKGDIIFNVDKEQETIWAAIDQIANLFDVTRRSIEIHLKNVYNDQELDETRTAKEIFAVRKEGNREVRRKIKVYNLDAIISVGYRVNSKKATDFRIWATKVLHNYVVNGVAINQPRLKELDAKKLHEIEGALGIVKRLVSTAELSAGEAGGILEVITKYAPSFKALQEFDEGYISFGKGKKATKTLTPAECNSIITQLKANVNGNSLFGKPRGNAFDSSLGAISQTFNDKDVYPSIAEKAANLLYLIIKDHPFYDGNKRIGALLFVVFLTINDYHLTKNGETKISDRALTALALLIAESHPSEKGLLVALICKLLEN</sequence>
<name>A0ABY0FP29_9BACT</name>
<evidence type="ECO:0000259" key="1">
    <source>
        <dbReference type="PROSITE" id="PS51459"/>
    </source>
</evidence>
<comment type="caution">
    <text evidence="2">The sequence shown here is derived from an EMBL/GenBank/DDBJ whole genome shotgun (WGS) entry which is preliminary data.</text>
</comment>
<dbReference type="Gene3D" id="1.20.120.1870">
    <property type="entry name" value="Fic/DOC protein, Fido domain"/>
    <property type="match status" value="1"/>
</dbReference>
<protein>
    <recommendedName>
        <fullName evidence="1">Fido domain-containing protein</fullName>
    </recommendedName>
</protein>
<organism evidence="2 3">
    <name type="scientific">Candidatus Nanosyncoccus alces</name>
    <dbReference type="NCBI Taxonomy" id="2171997"/>
    <lineage>
        <taxon>Bacteria</taxon>
        <taxon>Candidatus Saccharimonadota</taxon>
        <taxon>Candidatus Nanosyncoccalia</taxon>
        <taxon>Candidatus Nanosyncoccales</taxon>
        <taxon>Candidatus Nanosyncoccaceae</taxon>
        <taxon>Candidatus Nanosyncoccus</taxon>
    </lineage>
</organism>
<dbReference type="InterPro" id="IPR006440">
    <property type="entry name" value="Doc"/>
</dbReference>
<dbReference type="Pfam" id="PF13310">
    <property type="entry name" value="Virulence_RhuM"/>
    <property type="match status" value="1"/>
</dbReference>
<dbReference type="PANTHER" id="PTHR35810:SF1">
    <property type="entry name" value="CYTOPLASMIC PROTEIN"/>
    <property type="match status" value="1"/>
</dbReference>
<dbReference type="Proteomes" id="UP001191019">
    <property type="component" value="Unassembled WGS sequence"/>
</dbReference>
<dbReference type="Pfam" id="PF02661">
    <property type="entry name" value="Fic"/>
    <property type="match status" value="1"/>
</dbReference>
<reference evidence="2 3" key="1">
    <citation type="journal article" date="2018" name="bioRxiv">
        <title>Evidence of independent acquisition and adaption of ultra-small bacteria to human hosts across the highly diverse yet reduced genomes of the phylum Saccharibacteria.</title>
        <authorList>
            <person name="McLean J.S."/>
            <person name="Bor B."/>
            <person name="To T.T."/>
            <person name="Liu Q."/>
            <person name="Kearns K.A."/>
            <person name="Solden L.M."/>
            <person name="Wrighton K.C."/>
            <person name="He X."/>
            <person name="Shi W."/>
        </authorList>
    </citation>
    <scope>NUCLEOTIDE SEQUENCE [LARGE SCALE GENOMIC DNA]</scope>
    <source>
        <strain evidence="2 3">TM7_G3_2_Rum_HOT_351B</strain>
    </source>
</reference>
<proteinExistence type="predicted"/>
<dbReference type="NCBIfam" id="TIGR01550">
    <property type="entry name" value="DOC_P1"/>
    <property type="match status" value="1"/>
</dbReference>
<evidence type="ECO:0000313" key="2">
    <source>
        <dbReference type="EMBL" id="RYC74621.1"/>
    </source>
</evidence>
<dbReference type="PANTHER" id="PTHR35810">
    <property type="entry name" value="CYTOPLASMIC PROTEIN-RELATED"/>
    <property type="match status" value="1"/>
</dbReference>
<dbReference type="InterPro" id="IPR053737">
    <property type="entry name" value="Type_II_TA_Toxin"/>
</dbReference>
<dbReference type="SUPFAM" id="SSF140931">
    <property type="entry name" value="Fic-like"/>
    <property type="match status" value="1"/>
</dbReference>
<dbReference type="EMBL" id="PRLM01000005">
    <property type="protein sequence ID" value="RYC74621.1"/>
    <property type="molecule type" value="Genomic_DNA"/>
</dbReference>
<reference evidence="2 3" key="2">
    <citation type="journal article" date="2020" name="Cell Rep.">
        <title>Acquisition and Adaptation of Ultra-small Parasitic Reduced Genome Bacteria to Mammalian Hosts.</title>
        <authorList>
            <person name="McLean J.S."/>
            <person name="Bor B."/>
            <person name="Kerns K.A."/>
            <person name="Liu Q."/>
            <person name="To T.T."/>
            <person name="Solden L."/>
            <person name="Hendrickson E.L."/>
            <person name="Wrighton K."/>
            <person name="Shi W."/>
            <person name="He X."/>
        </authorList>
    </citation>
    <scope>NUCLEOTIDE SEQUENCE [LARGE SCALE GENOMIC DNA]</scope>
    <source>
        <strain evidence="2 3">TM7_G3_2_Rum_HOT_351B</strain>
    </source>
</reference>
<dbReference type="RefSeq" id="WP_164998340.1">
    <property type="nucleotide sequence ID" value="NZ_PRLM01000005.1"/>
</dbReference>
<feature type="domain" description="Fido" evidence="1">
    <location>
        <begin position="195"/>
        <end position="322"/>
    </location>
</feature>
<gene>
    <name evidence="2" type="ORF">G3RUM_00487</name>
</gene>
<keyword evidence="3" id="KW-1185">Reference proteome</keyword>
<accession>A0ABY0FP29</accession>